<feature type="coiled-coil region" evidence="1">
    <location>
        <begin position="483"/>
        <end position="517"/>
    </location>
</feature>
<keyword evidence="4" id="KW-1185">Reference proteome</keyword>
<feature type="coiled-coil region" evidence="1">
    <location>
        <begin position="597"/>
        <end position="654"/>
    </location>
</feature>
<feature type="coiled-coil region" evidence="1">
    <location>
        <begin position="155"/>
        <end position="203"/>
    </location>
</feature>
<dbReference type="Proteomes" id="UP000324632">
    <property type="component" value="Chromosome 2"/>
</dbReference>
<dbReference type="AlphaFoldDB" id="A0A5A9PTC9"/>
<evidence type="ECO:0000256" key="1">
    <source>
        <dbReference type="SAM" id="Coils"/>
    </source>
</evidence>
<feature type="compositionally biased region" description="Basic and acidic residues" evidence="2">
    <location>
        <begin position="851"/>
        <end position="871"/>
    </location>
</feature>
<feature type="coiled-coil region" evidence="1">
    <location>
        <begin position="679"/>
        <end position="713"/>
    </location>
</feature>
<organism evidence="3 4">
    <name type="scientific">Triplophysa tibetana</name>
    <dbReference type="NCBI Taxonomy" id="1572043"/>
    <lineage>
        <taxon>Eukaryota</taxon>
        <taxon>Metazoa</taxon>
        <taxon>Chordata</taxon>
        <taxon>Craniata</taxon>
        <taxon>Vertebrata</taxon>
        <taxon>Euteleostomi</taxon>
        <taxon>Actinopterygii</taxon>
        <taxon>Neopterygii</taxon>
        <taxon>Teleostei</taxon>
        <taxon>Ostariophysi</taxon>
        <taxon>Cypriniformes</taxon>
        <taxon>Nemacheilidae</taxon>
        <taxon>Triplophysa</taxon>
    </lineage>
</organism>
<comment type="caution">
    <text evidence="3">The sequence shown here is derived from an EMBL/GenBank/DDBJ whole genome shotgun (WGS) entry which is preliminary data.</text>
</comment>
<feature type="coiled-coil region" evidence="1">
    <location>
        <begin position="418"/>
        <end position="452"/>
    </location>
</feature>
<feature type="region of interest" description="Disordered" evidence="2">
    <location>
        <begin position="1"/>
        <end position="30"/>
    </location>
</feature>
<gene>
    <name evidence="3" type="ORF">E1301_Tti003607</name>
</gene>
<feature type="coiled-coil region" evidence="1">
    <location>
        <begin position="229"/>
        <end position="375"/>
    </location>
</feature>
<feature type="region of interest" description="Disordered" evidence="2">
    <location>
        <begin position="714"/>
        <end position="788"/>
    </location>
</feature>
<name>A0A5A9PTC9_9TELE</name>
<accession>A0A5A9PTC9</accession>
<reference evidence="3 4" key="1">
    <citation type="journal article" date="2019" name="Mol. Ecol. Resour.">
        <title>Chromosome-level genome assembly of Triplophysa tibetana, a fish adapted to the harsh high-altitude environment of the Tibetan Plateau.</title>
        <authorList>
            <person name="Yang X."/>
            <person name="Liu H."/>
            <person name="Ma Z."/>
            <person name="Zou Y."/>
            <person name="Zou M."/>
            <person name="Mao Y."/>
            <person name="Li X."/>
            <person name="Wang H."/>
            <person name="Chen T."/>
            <person name="Wang W."/>
            <person name="Yang R."/>
        </authorList>
    </citation>
    <scope>NUCLEOTIDE SEQUENCE [LARGE SCALE GENOMIC DNA]</scope>
    <source>
        <strain evidence="3">TTIB1903HZAU</strain>
        <tissue evidence="3">Muscle</tissue>
    </source>
</reference>
<proteinExistence type="predicted"/>
<evidence type="ECO:0000256" key="2">
    <source>
        <dbReference type="SAM" id="MobiDB-lite"/>
    </source>
</evidence>
<evidence type="ECO:0000313" key="3">
    <source>
        <dbReference type="EMBL" id="KAA0724339.1"/>
    </source>
</evidence>
<feature type="region of interest" description="Disordered" evidence="2">
    <location>
        <begin position="850"/>
        <end position="871"/>
    </location>
</feature>
<protein>
    <submittedName>
        <fullName evidence="3">Uncharacterized protein</fullName>
    </submittedName>
</protein>
<feature type="compositionally biased region" description="Basic and acidic residues" evidence="2">
    <location>
        <begin position="714"/>
        <end position="752"/>
    </location>
</feature>
<dbReference type="EMBL" id="SOYY01000002">
    <property type="protein sequence ID" value="KAA0724339.1"/>
    <property type="molecule type" value="Genomic_DNA"/>
</dbReference>
<sequence length="871" mass="100388">MWRGDRNSLSPLGHRSDQGGDADLGCRSFRNTPGPSSPLTFLDHDFWDNRSLFKDQKSLTWSSIGLSGSNRCSKMSTSSLDSHYRQKHSGDVDIQRWYSTSRPDGAPRPQCSTEEFELNAAPEESRVRRAELVRSLREAKSHLDAQTDLLKTRDTQQLSETVSVLEQDKEAAEQSHFKESRRRAELQDKVLQLELDILKMRSNLERRTPPASPNPLINTSPVIKDEILREQTEKETKWLREALRRAEERVDDLDFEKNDALRQLQSYKENQQEAMNQTEELNRRLNRSVQTQTELKDQLKESQSRLEQTELERDLLSTKTQRLEDSQNDLKTKLSGALMDKDLLIQEKTEQHQRVQALELQLQREQRGKQSFNEQVCELHTELSQAKNQASKQKKDTIFRKEELLSAKELNEKLSSDLTTATERLQVTLKQLHELEANKLIQTNQIAALETERFKLIGENVNNGFQDEISELKDKCCQQREFLENLKLENRNLHVKCQDLEKKVQSVETEYNLKEEGLKYAGVGFEQEKEELRKVAAHWNERWLDVSMTLCTTQAELEGVSSEDVDGELAQMKEELAKVSDMLKIRDTQLVERQRELETACSQVSQESNEVERLKQLLAERDHKLRLKDQDLNNLEIQREKEEAEAQVKLSALELVFRRDKDLRSEEEVVSNDYTHEDFESLRALLEEYSWTAEELKQERDHAMQQLHDLKSSQQFKAEKEPSPEAKKPSGLDPNEQRRLVTEQKHVEDQDLKQGAAKESPSKTSLIPGGPKISESTELTRKPGSKNAQANTVISPHHIQMVKARSQLRDDVTLIGVTGLQNLKKGKVRQKNSPLGCRDGTFYARQVEVCDSSHVEESSRGGARENTPLKE</sequence>
<keyword evidence="1" id="KW-0175">Coiled coil</keyword>
<evidence type="ECO:0000313" key="4">
    <source>
        <dbReference type="Proteomes" id="UP000324632"/>
    </source>
</evidence>